<reference evidence="2" key="1">
    <citation type="submission" date="2018-12" db="EMBL/GenBank/DDBJ databases">
        <title>Tengunoibacter tsumagoiensis gen. nov., sp. nov., Dictyobacter kobayashii sp. nov., D. alpinus sp. nov., and D. joshuensis sp. nov. and description of Dictyobacteraceae fam. nov. within the order Ktedonobacterales isolated from Tengu-no-mugimeshi.</title>
        <authorList>
            <person name="Wang C.M."/>
            <person name="Zheng Y."/>
            <person name="Sakai Y."/>
            <person name="Toyoda A."/>
            <person name="Minakuchi Y."/>
            <person name="Abe K."/>
            <person name="Yokota A."/>
            <person name="Yabe S."/>
        </authorList>
    </citation>
    <scope>NUCLEOTIDE SEQUENCE [LARGE SCALE GENOMIC DNA]</scope>
    <source>
        <strain evidence="2">Uno3</strain>
    </source>
</reference>
<evidence type="ECO:0000313" key="1">
    <source>
        <dbReference type="EMBL" id="GCE10758.1"/>
    </source>
</evidence>
<sequence>MKCAVDTSRGEDIATGMPLKLRFNVIVTNAQERSNMTYYWGSIRFSVLIHNG</sequence>
<dbReference type="AlphaFoldDB" id="A0A401ZUY5"/>
<name>A0A401ZUY5_9CHLR</name>
<gene>
    <name evidence="1" type="ORF">KTT_06170</name>
</gene>
<protein>
    <submittedName>
        <fullName evidence="1">Uncharacterized protein</fullName>
    </submittedName>
</protein>
<dbReference type="Proteomes" id="UP000287352">
    <property type="component" value="Unassembled WGS sequence"/>
</dbReference>
<dbReference type="EMBL" id="BIFR01000001">
    <property type="protein sequence ID" value="GCE10758.1"/>
    <property type="molecule type" value="Genomic_DNA"/>
</dbReference>
<accession>A0A401ZUY5</accession>
<comment type="caution">
    <text evidence="1">The sequence shown here is derived from an EMBL/GenBank/DDBJ whole genome shotgun (WGS) entry which is preliminary data.</text>
</comment>
<keyword evidence="2" id="KW-1185">Reference proteome</keyword>
<proteinExistence type="predicted"/>
<evidence type="ECO:0000313" key="2">
    <source>
        <dbReference type="Proteomes" id="UP000287352"/>
    </source>
</evidence>
<organism evidence="1 2">
    <name type="scientific">Tengunoibacter tsumagoiensis</name>
    <dbReference type="NCBI Taxonomy" id="2014871"/>
    <lineage>
        <taxon>Bacteria</taxon>
        <taxon>Bacillati</taxon>
        <taxon>Chloroflexota</taxon>
        <taxon>Ktedonobacteria</taxon>
        <taxon>Ktedonobacterales</taxon>
        <taxon>Dictyobacteraceae</taxon>
        <taxon>Tengunoibacter</taxon>
    </lineage>
</organism>